<evidence type="ECO:0000256" key="1">
    <source>
        <dbReference type="SAM" id="MobiDB-lite"/>
    </source>
</evidence>
<gene>
    <name evidence="2" type="ORF">LWI29_003768</name>
</gene>
<sequence length="113" mass="12850">MLNIEEVVDRVGFQLSEILQEVEEEKEEPPRLSQPTYPLCSHEEESGLGASFNDNGDGNSDEDEDDGDENDNDLAFPSSLCVTLFLGLQFAHRPKQQRLTSFFLGFQRRAERQ</sequence>
<feature type="region of interest" description="Disordered" evidence="1">
    <location>
        <begin position="21"/>
        <end position="74"/>
    </location>
</feature>
<dbReference type="EMBL" id="JAUESC010000387">
    <property type="protein sequence ID" value="KAK0573160.1"/>
    <property type="molecule type" value="Genomic_DNA"/>
</dbReference>
<reference evidence="2" key="1">
    <citation type="journal article" date="2022" name="Plant J.">
        <title>Strategies of tolerance reflected in two North American maple genomes.</title>
        <authorList>
            <person name="McEvoy S.L."/>
            <person name="Sezen U.U."/>
            <person name="Trouern-Trend A."/>
            <person name="McMahon S.M."/>
            <person name="Schaberg P.G."/>
            <person name="Yang J."/>
            <person name="Wegrzyn J.L."/>
            <person name="Swenson N.G."/>
        </authorList>
    </citation>
    <scope>NUCLEOTIDE SEQUENCE</scope>
    <source>
        <strain evidence="2">NS2018</strain>
    </source>
</reference>
<name>A0AA39VAZ3_ACESA</name>
<comment type="caution">
    <text evidence="2">The sequence shown here is derived from an EMBL/GenBank/DDBJ whole genome shotgun (WGS) entry which is preliminary data.</text>
</comment>
<organism evidence="2 3">
    <name type="scientific">Acer saccharum</name>
    <name type="common">Sugar maple</name>
    <dbReference type="NCBI Taxonomy" id="4024"/>
    <lineage>
        <taxon>Eukaryota</taxon>
        <taxon>Viridiplantae</taxon>
        <taxon>Streptophyta</taxon>
        <taxon>Embryophyta</taxon>
        <taxon>Tracheophyta</taxon>
        <taxon>Spermatophyta</taxon>
        <taxon>Magnoliopsida</taxon>
        <taxon>eudicotyledons</taxon>
        <taxon>Gunneridae</taxon>
        <taxon>Pentapetalae</taxon>
        <taxon>rosids</taxon>
        <taxon>malvids</taxon>
        <taxon>Sapindales</taxon>
        <taxon>Sapindaceae</taxon>
        <taxon>Hippocastanoideae</taxon>
        <taxon>Acereae</taxon>
        <taxon>Acer</taxon>
    </lineage>
</organism>
<accession>A0AA39VAZ3</accession>
<evidence type="ECO:0000313" key="2">
    <source>
        <dbReference type="EMBL" id="KAK0573160.1"/>
    </source>
</evidence>
<evidence type="ECO:0000313" key="3">
    <source>
        <dbReference type="Proteomes" id="UP001168877"/>
    </source>
</evidence>
<reference evidence="2" key="2">
    <citation type="submission" date="2023-06" db="EMBL/GenBank/DDBJ databases">
        <authorList>
            <person name="Swenson N.G."/>
            <person name="Wegrzyn J.L."/>
            <person name="Mcevoy S.L."/>
        </authorList>
    </citation>
    <scope>NUCLEOTIDE SEQUENCE</scope>
    <source>
        <strain evidence="2">NS2018</strain>
        <tissue evidence="2">Leaf</tissue>
    </source>
</reference>
<keyword evidence="3" id="KW-1185">Reference proteome</keyword>
<proteinExistence type="predicted"/>
<dbReference type="AlphaFoldDB" id="A0AA39VAZ3"/>
<feature type="compositionally biased region" description="Acidic residues" evidence="1">
    <location>
        <begin position="59"/>
        <end position="72"/>
    </location>
</feature>
<protein>
    <submittedName>
        <fullName evidence="2">Uncharacterized protein</fullName>
    </submittedName>
</protein>
<dbReference type="Proteomes" id="UP001168877">
    <property type="component" value="Unassembled WGS sequence"/>
</dbReference>